<keyword evidence="1" id="KW-0732">Signal</keyword>
<dbReference type="InterPro" id="IPR011250">
    <property type="entry name" value="OMP/PagP_B-barrel"/>
</dbReference>
<name>A0ABU5TL25_9CYAN</name>
<dbReference type="RefSeq" id="WP_281006293.1">
    <property type="nucleotide sequence ID" value="NZ_JAYGIE010000082.1"/>
</dbReference>
<reference evidence="2 3" key="1">
    <citation type="submission" date="2023-12" db="EMBL/GenBank/DDBJ databases">
        <title>Baltic Sea Cyanobacteria.</title>
        <authorList>
            <person name="Delbaje E."/>
            <person name="Fewer D.P."/>
            <person name="Shishido T.K."/>
        </authorList>
    </citation>
    <scope>NUCLEOTIDE SEQUENCE [LARGE SCALE GENOMIC DNA]</scope>
    <source>
        <strain evidence="2 3">UHCC 0370</strain>
    </source>
</reference>
<feature type="signal peptide" evidence="1">
    <location>
        <begin position="1"/>
        <end position="29"/>
    </location>
</feature>
<evidence type="ECO:0000313" key="2">
    <source>
        <dbReference type="EMBL" id="MEA5479032.1"/>
    </source>
</evidence>
<proteinExistence type="predicted"/>
<organism evidence="2 3">
    <name type="scientific">Pseudanabaena galeata UHCC 0370</name>
    <dbReference type="NCBI Taxonomy" id="3110310"/>
    <lineage>
        <taxon>Bacteria</taxon>
        <taxon>Bacillati</taxon>
        <taxon>Cyanobacteriota</taxon>
        <taxon>Cyanophyceae</taxon>
        <taxon>Pseudanabaenales</taxon>
        <taxon>Pseudanabaenaceae</taxon>
        <taxon>Pseudanabaena</taxon>
    </lineage>
</organism>
<gene>
    <name evidence="2" type="ORF">VB774_15510</name>
</gene>
<dbReference type="SUPFAM" id="SSF56925">
    <property type="entry name" value="OMPA-like"/>
    <property type="match status" value="1"/>
</dbReference>
<dbReference type="Proteomes" id="UP001301388">
    <property type="component" value="Unassembled WGS sequence"/>
</dbReference>
<comment type="caution">
    <text evidence="2">The sequence shown here is derived from an EMBL/GenBank/DDBJ whole genome shotgun (WGS) entry which is preliminary data.</text>
</comment>
<evidence type="ECO:0000313" key="3">
    <source>
        <dbReference type="Proteomes" id="UP001301388"/>
    </source>
</evidence>
<accession>A0ABU5TL25</accession>
<evidence type="ECO:0000256" key="1">
    <source>
        <dbReference type="SAM" id="SignalP"/>
    </source>
</evidence>
<protein>
    <submittedName>
        <fullName evidence="2">Porin family protein</fullName>
    </submittedName>
</protein>
<sequence length="170" mass="17130">MKSPKNIYSKISLGLVIATSVLTSFSAIASAETVKAPGSYVGAGISLQSFATNPSVVGANLAGRYKFDGVPISARSSVLFGNGGTSIVPTVSYDLPVGDRTNVYLGAGASFKVGGDSSLTGNQTSFALQPGVEVSINKNVLLYSNAVIPFNGQSNGSAGTSLQGGVGVQF</sequence>
<dbReference type="EMBL" id="JAYGIE010000082">
    <property type="protein sequence ID" value="MEA5479032.1"/>
    <property type="molecule type" value="Genomic_DNA"/>
</dbReference>
<keyword evidence="3" id="KW-1185">Reference proteome</keyword>
<feature type="chain" id="PRO_5047023553" evidence="1">
    <location>
        <begin position="30"/>
        <end position="170"/>
    </location>
</feature>